<keyword evidence="3" id="KW-1185">Reference proteome</keyword>
<gene>
    <name evidence="2" type="ORF">SMTD_LOCUS12274</name>
</gene>
<evidence type="ECO:0000313" key="2">
    <source>
        <dbReference type="EMBL" id="VDP60503.1"/>
    </source>
</evidence>
<protein>
    <submittedName>
        <fullName evidence="2">Uncharacterized protein</fullName>
    </submittedName>
</protein>
<reference evidence="2 3" key="1">
    <citation type="submission" date="2018-11" db="EMBL/GenBank/DDBJ databases">
        <authorList>
            <consortium name="Pathogen Informatics"/>
        </authorList>
    </citation>
    <scope>NUCLEOTIDE SEQUENCE [LARGE SCALE GENOMIC DNA]</scope>
    <source>
        <strain>Denwood</strain>
        <strain evidence="3">Zambia</strain>
    </source>
</reference>
<proteinExistence type="predicted"/>
<dbReference type="AlphaFoldDB" id="A0A183PD38"/>
<evidence type="ECO:0000313" key="3">
    <source>
        <dbReference type="Proteomes" id="UP000269396"/>
    </source>
</evidence>
<feature type="region of interest" description="Disordered" evidence="1">
    <location>
        <begin position="1"/>
        <end position="34"/>
    </location>
</feature>
<accession>A0A183PD38</accession>
<name>A0A183PD38_9TREM</name>
<dbReference type="Proteomes" id="UP000269396">
    <property type="component" value="Unassembled WGS sequence"/>
</dbReference>
<dbReference type="EMBL" id="UZAL01032273">
    <property type="protein sequence ID" value="VDP60503.1"/>
    <property type="molecule type" value="Genomic_DNA"/>
</dbReference>
<sequence>MILLTELSKPKVSNMRKKQIDRNVEPGKVDNASG</sequence>
<evidence type="ECO:0000256" key="1">
    <source>
        <dbReference type="SAM" id="MobiDB-lite"/>
    </source>
</evidence>
<feature type="compositionally biased region" description="Basic and acidic residues" evidence="1">
    <location>
        <begin position="18"/>
        <end position="28"/>
    </location>
</feature>
<organism evidence="2 3">
    <name type="scientific">Schistosoma mattheei</name>
    <dbReference type="NCBI Taxonomy" id="31246"/>
    <lineage>
        <taxon>Eukaryota</taxon>
        <taxon>Metazoa</taxon>
        <taxon>Spiralia</taxon>
        <taxon>Lophotrochozoa</taxon>
        <taxon>Platyhelminthes</taxon>
        <taxon>Trematoda</taxon>
        <taxon>Digenea</taxon>
        <taxon>Strigeidida</taxon>
        <taxon>Schistosomatoidea</taxon>
        <taxon>Schistosomatidae</taxon>
        <taxon>Schistosoma</taxon>
    </lineage>
</organism>